<protein>
    <submittedName>
        <fullName evidence="5">Lysine-arginine-ornithine-binding periplasmic protein</fullName>
    </submittedName>
</protein>
<keyword evidence="1" id="KW-0732">Signal</keyword>
<evidence type="ECO:0000313" key="6">
    <source>
        <dbReference type="Proteomes" id="UP000033220"/>
    </source>
</evidence>
<evidence type="ECO:0000256" key="3">
    <source>
        <dbReference type="SAM" id="Phobius"/>
    </source>
</evidence>
<dbReference type="PATRIC" id="fig|1150469.3.peg.2236"/>
<sequence length="349" mass="36987">MGRSATGYKPGCWSASPRLPRFRPTISARPRPRLAPAPLIRPRPNPPTASNAPPSKEIPMKRSRLARVAAAMVAVGGMAMAVAPARADATLDKIKERGKIAIGVDEAKPPYGSLDPKTGAIGGFQVALAQDLANRLGVDLEIVQVIAPTRVQFLQSGKVDLLIANMQWTQERSEALSYAPTPYDKVGGGLLTAKGNGITTWADLKGKVACISQGSNFAKPLAETYGAVVKGLRTVPDSLLALKGGSCDASVHNFPTLYDTVANDPTGEWTAFHLPTQEQLLSAFSVVWTRKGQTDTRAFADAAVREWLQSGVLERLAQEARIPGDYIPSATRAARAGAFDQAPAEPGAS</sequence>
<dbReference type="PANTHER" id="PTHR35936">
    <property type="entry name" value="MEMBRANE-BOUND LYTIC MUREIN TRANSGLYCOSYLASE F"/>
    <property type="match status" value="1"/>
</dbReference>
<dbReference type="InterPro" id="IPR001638">
    <property type="entry name" value="Solute-binding_3/MltF_N"/>
</dbReference>
<proteinExistence type="predicted"/>
<dbReference type="Proteomes" id="UP000033220">
    <property type="component" value="Chromosome DSM 122"/>
</dbReference>
<dbReference type="Gene3D" id="3.40.190.10">
    <property type="entry name" value="Periplasmic binding protein-like II"/>
    <property type="match status" value="2"/>
</dbReference>
<dbReference type="AlphaFoldDB" id="H6SKV0"/>
<name>H6SKV0_PARPM</name>
<evidence type="ECO:0000256" key="1">
    <source>
        <dbReference type="ARBA" id="ARBA00022729"/>
    </source>
</evidence>
<accession>H6SKV0</accession>
<dbReference type="KEGG" id="rpm:RSPPHO_01989"/>
<feature type="transmembrane region" description="Helical" evidence="3">
    <location>
        <begin position="65"/>
        <end position="85"/>
    </location>
</feature>
<keyword evidence="3" id="KW-0472">Membrane</keyword>
<keyword evidence="3" id="KW-0812">Transmembrane</keyword>
<dbReference type="EMBL" id="HE663493">
    <property type="protein sequence ID" value="CCG08615.1"/>
    <property type="molecule type" value="Genomic_DNA"/>
</dbReference>
<dbReference type="SUPFAM" id="SSF53850">
    <property type="entry name" value="Periplasmic binding protein-like II"/>
    <property type="match status" value="1"/>
</dbReference>
<evidence type="ECO:0000259" key="4">
    <source>
        <dbReference type="SMART" id="SM00062"/>
    </source>
</evidence>
<gene>
    <name evidence="5" type="ORF">RSPPHO_01989</name>
</gene>
<evidence type="ECO:0000256" key="2">
    <source>
        <dbReference type="SAM" id="MobiDB-lite"/>
    </source>
</evidence>
<dbReference type="Pfam" id="PF00497">
    <property type="entry name" value="SBP_bac_3"/>
    <property type="match status" value="1"/>
</dbReference>
<keyword evidence="3" id="KW-1133">Transmembrane helix</keyword>
<feature type="compositionally biased region" description="Pro residues" evidence="2">
    <location>
        <begin position="33"/>
        <end position="47"/>
    </location>
</feature>
<keyword evidence="6" id="KW-1185">Reference proteome</keyword>
<feature type="domain" description="Solute-binding protein family 3/N-terminal" evidence="4">
    <location>
        <begin position="99"/>
        <end position="323"/>
    </location>
</feature>
<feature type="region of interest" description="Disordered" evidence="2">
    <location>
        <begin position="1"/>
        <end position="60"/>
    </location>
</feature>
<reference evidence="5 6" key="1">
    <citation type="submission" date="2012-02" db="EMBL/GenBank/DDBJ databases">
        <title>Shotgun genome sequence of Phaeospirillum photometricum DSM 122.</title>
        <authorList>
            <person name="Duquesne K."/>
            <person name="Sturgis J."/>
        </authorList>
    </citation>
    <scope>NUCLEOTIDE SEQUENCE [LARGE SCALE GENOMIC DNA]</scope>
    <source>
        <strain evidence="6">DSM122</strain>
    </source>
</reference>
<dbReference type="STRING" id="1150469.RSPPHO_01989"/>
<dbReference type="PANTHER" id="PTHR35936:SF17">
    <property type="entry name" value="ARGININE-BINDING EXTRACELLULAR PROTEIN ARTP"/>
    <property type="match status" value="1"/>
</dbReference>
<evidence type="ECO:0000313" key="5">
    <source>
        <dbReference type="EMBL" id="CCG08615.1"/>
    </source>
</evidence>
<dbReference type="eggNOG" id="COG0834">
    <property type="taxonomic scope" value="Bacteria"/>
</dbReference>
<organism evidence="5 6">
    <name type="scientific">Pararhodospirillum photometricum DSM 122</name>
    <dbReference type="NCBI Taxonomy" id="1150469"/>
    <lineage>
        <taxon>Bacteria</taxon>
        <taxon>Pseudomonadati</taxon>
        <taxon>Pseudomonadota</taxon>
        <taxon>Alphaproteobacteria</taxon>
        <taxon>Rhodospirillales</taxon>
        <taxon>Rhodospirillaceae</taxon>
        <taxon>Pararhodospirillum</taxon>
    </lineage>
</organism>
<dbReference type="SMART" id="SM00062">
    <property type="entry name" value="PBPb"/>
    <property type="match status" value="1"/>
</dbReference>
<dbReference type="HOGENOM" id="CLU_019602_18_4_5"/>